<evidence type="ECO:0000256" key="2">
    <source>
        <dbReference type="ARBA" id="ARBA00022692"/>
    </source>
</evidence>
<evidence type="ECO:0000256" key="3">
    <source>
        <dbReference type="ARBA" id="ARBA00022989"/>
    </source>
</evidence>
<evidence type="ECO:0000313" key="7">
    <source>
        <dbReference type="EMBL" id="SEN77309.1"/>
    </source>
</evidence>
<dbReference type="SUPFAM" id="SSF50182">
    <property type="entry name" value="Sm-like ribonucleoproteins"/>
    <property type="match status" value="1"/>
</dbReference>
<dbReference type="Gene3D" id="2.30.30.60">
    <property type="match status" value="1"/>
</dbReference>
<keyword evidence="8" id="KW-1185">Reference proteome</keyword>
<evidence type="ECO:0000259" key="6">
    <source>
        <dbReference type="Pfam" id="PF00924"/>
    </source>
</evidence>
<sequence>MSLHEPVLRYLTSSPFLAASAIFIVGLISGYLLGQFVKRALRAIGLPGVVEGTAFERSARGLGTSTVGLLSQLVAFSVYLGTTIAALDVAGVLVMAAVLPFFAAFLPQVFIAVLAVIAGLVVGDKAALLVSEHLRGVKLPEAGLIPTLVKYSIFYIAGLIALNQLGVATRALLILLAAYVFGIIFLGGLAFRDLLSAGAAGVYLLLNEPYSIGDEIRVGDRTGIVQEVDLFVTHVENDGTEYIIPNQQILREGIVRIRD</sequence>
<organism evidence="7 8">
    <name type="scientific">Halorientalis persicus</name>
    <dbReference type="NCBI Taxonomy" id="1367881"/>
    <lineage>
        <taxon>Archaea</taxon>
        <taxon>Methanobacteriati</taxon>
        <taxon>Methanobacteriota</taxon>
        <taxon>Stenosarchaea group</taxon>
        <taxon>Halobacteria</taxon>
        <taxon>Halobacteriales</taxon>
        <taxon>Haloarculaceae</taxon>
        <taxon>Halorientalis</taxon>
    </lineage>
</organism>
<dbReference type="AlphaFoldDB" id="A0A1H8J9D3"/>
<dbReference type="RefSeq" id="WP_092658772.1">
    <property type="nucleotide sequence ID" value="NZ_FOCX01000005.1"/>
</dbReference>
<proteinExistence type="predicted"/>
<dbReference type="PANTHER" id="PTHR30221:SF20">
    <property type="entry name" value="SMALL-CONDUCTANCE MECHANOSENSITIVE CHANNEL"/>
    <property type="match status" value="1"/>
</dbReference>
<dbReference type="Pfam" id="PF00924">
    <property type="entry name" value="MS_channel_2nd"/>
    <property type="match status" value="1"/>
</dbReference>
<dbReference type="InterPro" id="IPR010920">
    <property type="entry name" value="LSM_dom_sf"/>
</dbReference>
<feature type="transmembrane region" description="Helical" evidence="5">
    <location>
        <begin position="171"/>
        <end position="191"/>
    </location>
</feature>
<keyword evidence="3 5" id="KW-1133">Transmembrane helix</keyword>
<dbReference type="GO" id="GO:0016020">
    <property type="term" value="C:membrane"/>
    <property type="evidence" value="ECO:0007669"/>
    <property type="project" value="UniProtKB-SubCell"/>
</dbReference>
<accession>A0A1H8J9D3</accession>
<evidence type="ECO:0000256" key="1">
    <source>
        <dbReference type="ARBA" id="ARBA00004370"/>
    </source>
</evidence>
<feature type="domain" description="Mechanosensitive ion channel MscS" evidence="6">
    <location>
        <begin position="199"/>
        <end position="253"/>
    </location>
</feature>
<dbReference type="InterPro" id="IPR006685">
    <property type="entry name" value="MscS_channel_2nd"/>
</dbReference>
<feature type="transmembrane region" description="Helical" evidence="5">
    <location>
        <begin position="67"/>
        <end position="87"/>
    </location>
</feature>
<feature type="transmembrane region" description="Helical" evidence="5">
    <location>
        <begin position="16"/>
        <end position="34"/>
    </location>
</feature>
<dbReference type="OrthoDB" id="313107at2157"/>
<dbReference type="Proteomes" id="UP000198775">
    <property type="component" value="Unassembled WGS sequence"/>
</dbReference>
<feature type="transmembrane region" description="Helical" evidence="5">
    <location>
        <begin position="143"/>
        <end position="165"/>
    </location>
</feature>
<protein>
    <submittedName>
        <fullName evidence="7">Mechanosensitive ion channel</fullName>
    </submittedName>
</protein>
<gene>
    <name evidence="7" type="ORF">SAMN05216388_100512</name>
</gene>
<dbReference type="InterPro" id="IPR045275">
    <property type="entry name" value="MscS_archaea/bacteria_type"/>
</dbReference>
<reference evidence="8" key="1">
    <citation type="submission" date="2016-10" db="EMBL/GenBank/DDBJ databases">
        <authorList>
            <person name="Varghese N."/>
            <person name="Submissions S."/>
        </authorList>
    </citation>
    <scope>NUCLEOTIDE SEQUENCE [LARGE SCALE GENOMIC DNA]</scope>
    <source>
        <strain evidence="8">IBRC-M 10043</strain>
    </source>
</reference>
<feature type="transmembrane region" description="Helical" evidence="5">
    <location>
        <begin position="93"/>
        <end position="122"/>
    </location>
</feature>
<evidence type="ECO:0000313" key="8">
    <source>
        <dbReference type="Proteomes" id="UP000198775"/>
    </source>
</evidence>
<dbReference type="Gene3D" id="1.10.287.1260">
    <property type="match status" value="1"/>
</dbReference>
<name>A0A1H8J9D3_9EURY</name>
<dbReference type="EMBL" id="FOCX01000005">
    <property type="protein sequence ID" value="SEN77309.1"/>
    <property type="molecule type" value="Genomic_DNA"/>
</dbReference>
<dbReference type="GO" id="GO:0008381">
    <property type="term" value="F:mechanosensitive monoatomic ion channel activity"/>
    <property type="evidence" value="ECO:0007669"/>
    <property type="project" value="InterPro"/>
</dbReference>
<keyword evidence="4 5" id="KW-0472">Membrane</keyword>
<dbReference type="PANTHER" id="PTHR30221">
    <property type="entry name" value="SMALL-CONDUCTANCE MECHANOSENSITIVE CHANNEL"/>
    <property type="match status" value="1"/>
</dbReference>
<comment type="subcellular location">
    <subcellularLocation>
        <location evidence="1">Membrane</location>
    </subcellularLocation>
</comment>
<evidence type="ECO:0000256" key="5">
    <source>
        <dbReference type="SAM" id="Phobius"/>
    </source>
</evidence>
<evidence type="ECO:0000256" key="4">
    <source>
        <dbReference type="ARBA" id="ARBA00023136"/>
    </source>
</evidence>
<dbReference type="InterPro" id="IPR023408">
    <property type="entry name" value="MscS_beta-dom_sf"/>
</dbReference>
<keyword evidence="2 5" id="KW-0812">Transmembrane</keyword>